<gene>
    <name evidence="1" type="ORF">DB30_04029</name>
</gene>
<protein>
    <submittedName>
        <fullName evidence="1">Uncharacterized protein</fullName>
    </submittedName>
</protein>
<evidence type="ECO:0000313" key="2">
    <source>
        <dbReference type="Proteomes" id="UP000031599"/>
    </source>
</evidence>
<evidence type="ECO:0000313" key="1">
    <source>
        <dbReference type="EMBL" id="KIG16867.1"/>
    </source>
</evidence>
<name>A0A0C2DAE2_9BACT</name>
<dbReference type="AlphaFoldDB" id="A0A0C2DAE2"/>
<comment type="caution">
    <text evidence="1">The sequence shown here is derived from an EMBL/GenBank/DDBJ whole genome shotgun (WGS) entry which is preliminary data.</text>
</comment>
<organism evidence="1 2">
    <name type="scientific">Enhygromyxa salina</name>
    <dbReference type="NCBI Taxonomy" id="215803"/>
    <lineage>
        <taxon>Bacteria</taxon>
        <taxon>Pseudomonadati</taxon>
        <taxon>Myxococcota</taxon>
        <taxon>Polyangia</taxon>
        <taxon>Nannocystales</taxon>
        <taxon>Nannocystaceae</taxon>
        <taxon>Enhygromyxa</taxon>
    </lineage>
</organism>
<proteinExistence type="predicted"/>
<dbReference type="Proteomes" id="UP000031599">
    <property type="component" value="Unassembled WGS sequence"/>
</dbReference>
<dbReference type="EMBL" id="JMCC02000031">
    <property type="protein sequence ID" value="KIG16867.1"/>
    <property type="molecule type" value="Genomic_DNA"/>
</dbReference>
<accession>A0A0C2DAE2</accession>
<reference evidence="1 2" key="1">
    <citation type="submission" date="2014-12" db="EMBL/GenBank/DDBJ databases">
        <title>Genome assembly of Enhygromyxa salina DSM 15201.</title>
        <authorList>
            <person name="Sharma G."/>
            <person name="Subramanian S."/>
        </authorList>
    </citation>
    <scope>NUCLEOTIDE SEQUENCE [LARGE SCALE GENOMIC DNA]</scope>
    <source>
        <strain evidence="1 2">DSM 15201</strain>
    </source>
</reference>
<sequence length="39" mass="4321">MGRVIQPRRCDVVVLCVGPHTIRCPTTSGRPPSREDLDC</sequence>